<proteinExistence type="predicted"/>
<dbReference type="RefSeq" id="WP_097187161.1">
    <property type="nucleotide sequence ID" value="NZ_OBQK01000002.1"/>
</dbReference>
<accession>A0A285VI56</accession>
<keyword evidence="3" id="KW-1185">Reference proteome</keyword>
<evidence type="ECO:0000313" key="2">
    <source>
        <dbReference type="EMBL" id="SOC53749.1"/>
    </source>
</evidence>
<dbReference type="AlphaFoldDB" id="A0A285VI56"/>
<evidence type="ECO:0000313" key="3">
    <source>
        <dbReference type="Proteomes" id="UP000219688"/>
    </source>
</evidence>
<keyword evidence="1" id="KW-0732">Signal</keyword>
<sequence>MSRTTRLPLVGLTGLALAAGALTPGLAAAQEDPPQRFVPIGGGYDVSTLEGFGAEAAEHATDGTVDLYVIPATYGDDPADREENLELAQQRADQIDAACESVVTAPTTCATTLLPILQRSDALDPAVSAPLREPGVDGMYVLGGDQVLAMQVLANTPAEEAMEFAFERGAIVGGTSAGNAVESRSMGAGYPAPGWPYNALERDMSIIFWGDDLVSDERGLSFGSEQIIFDQHFYERGRFGRLLSWVGQSVERYGEPGKLGIGVDWGTGLVVTDDALAADAFGVSSSAIIDASRATGLDWVGPRDTLSVDDVLTHLLAPGTGLTYDVTGRSVSVDGTVVEPGDRAALPNLSIGGRGSLWLGGGQNNRATSEPLAEFVDAARSARPASRGGAILLATVAYTDADARNRAVTSYSAALRAVGWTGEIEAVDAGDLSSAEVARAAGLLVVGGDQSLLDDADSDRTLGRVLSQAVQQPGPVMTDDAATALLGSTYVADPTPGEADRSFADDAIAMFRADEVDTREGLGLVDGYQLEPWLTYDYRWGRLYGAAYDRPDVVSLGISEQTALRVDRDGATLTGLRSAIVVDGRSADWMVGSNGALGAANVWMDVLGEGDRLP</sequence>
<name>A0A285VI56_9MICO</name>
<evidence type="ECO:0000256" key="1">
    <source>
        <dbReference type="SAM" id="SignalP"/>
    </source>
</evidence>
<dbReference type="PANTHER" id="PTHR36175">
    <property type="entry name" value="CYANOPHYCINASE"/>
    <property type="match status" value="1"/>
</dbReference>
<protein>
    <submittedName>
        <fullName evidence="2">Cyanophycinase</fullName>
    </submittedName>
</protein>
<dbReference type="Gene3D" id="3.40.50.880">
    <property type="match status" value="2"/>
</dbReference>
<dbReference type="SUPFAM" id="SSF52317">
    <property type="entry name" value="Class I glutamine amidotransferase-like"/>
    <property type="match status" value="2"/>
</dbReference>
<reference evidence="3" key="1">
    <citation type="submission" date="2017-08" db="EMBL/GenBank/DDBJ databases">
        <authorList>
            <person name="Varghese N."/>
            <person name="Submissions S."/>
        </authorList>
    </citation>
    <scope>NUCLEOTIDE SEQUENCE [LARGE SCALE GENOMIC DNA]</scope>
    <source>
        <strain evidence="3">USBA17B2</strain>
    </source>
</reference>
<dbReference type="Proteomes" id="UP000219688">
    <property type="component" value="Unassembled WGS sequence"/>
</dbReference>
<dbReference type="InterPro" id="IPR029062">
    <property type="entry name" value="Class_I_gatase-like"/>
</dbReference>
<dbReference type="PANTHER" id="PTHR36175:SF1">
    <property type="entry name" value="CYANOPHYCINASE"/>
    <property type="match status" value="1"/>
</dbReference>
<feature type="signal peptide" evidence="1">
    <location>
        <begin position="1"/>
        <end position="29"/>
    </location>
</feature>
<feature type="chain" id="PRO_5012154045" evidence="1">
    <location>
        <begin position="30"/>
        <end position="614"/>
    </location>
</feature>
<dbReference type="EMBL" id="OBQK01000002">
    <property type="protein sequence ID" value="SOC53749.1"/>
    <property type="molecule type" value="Genomic_DNA"/>
</dbReference>
<gene>
    <name evidence="2" type="ORF">SAMN05421879_102107</name>
</gene>
<organism evidence="2 3">
    <name type="scientific">Ornithinimicrobium cerasi</name>
    <dbReference type="NCBI Taxonomy" id="2248773"/>
    <lineage>
        <taxon>Bacteria</taxon>
        <taxon>Bacillati</taxon>
        <taxon>Actinomycetota</taxon>
        <taxon>Actinomycetes</taxon>
        <taxon>Micrococcales</taxon>
        <taxon>Ornithinimicrobiaceae</taxon>
        <taxon>Ornithinimicrobium</taxon>
    </lineage>
</organism>